<dbReference type="EMBL" id="JACEIK010001906">
    <property type="protein sequence ID" value="MCD7473028.1"/>
    <property type="molecule type" value="Genomic_DNA"/>
</dbReference>
<keyword evidence="2" id="KW-1185">Reference proteome</keyword>
<evidence type="ECO:0000313" key="1">
    <source>
        <dbReference type="EMBL" id="MCD7473028.1"/>
    </source>
</evidence>
<sequence length="150" mass="16986">MGYPPGHPRFNEQRWLEIRSCDYNRYADDHRNKQRRTGPSVHNAIAEGRDSSNLEENIKFAVPPSLEDEPQVISQGVLVFEETPPTASTQMIVPTQVNPDTSSFESPQCTEKMAQPISTTIDIGRQDPYLVQEISEPIQRRSTRGKHPPS</sequence>
<proteinExistence type="predicted"/>
<protein>
    <submittedName>
        <fullName evidence="1">Uncharacterized protein</fullName>
    </submittedName>
</protein>
<gene>
    <name evidence="1" type="ORF">HAX54_014571</name>
</gene>
<accession>A0ABS8TQF8</accession>
<evidence type="ECO:0000313" key="2">
    <source>
        <dbReference type="Proteomes" id="UP000823775"/>
    </source>
</evidence>
<name>A0ABS8TQF8_DATST</name>
<comment type="caution">
    <text evidence="1">The sequence shown here is derived from an EMBL/GenBank/DDBJ whole genome shotgun (WGS) entry which is preliminary data.</text>
</comment>
<dbReference type="Proteomes" id="UP000823775">
    <property type="component" value="Unassembled WGS sequence"/>
</dbReference>
<reference evidence="1 2" key="1">
    <citation type="journal article" date="2021" name="BMC Genomics">
        <title>Datura genome reveals duplications of psychoactive alkaloid biosynthetic genes and high mutation rate following tissue culture.</title>
        <authorList>
            <person name="Rajewski A."/>
            <person name="Carter-House D."/>
            <person name="Stajich J."/>
            <person name="Litt A."/>
        </authorList>
    </citation>
    <scope>NUCLEOTIDE SEQUENCE [LARGE SCALE GENOMIC DNA]</scope>
    <source>
        <strain evidence="1">AR-01</strain>
    </source>
</reference>
<organism evidence="1 2">
    <name type="scientific">Datura stramonium</name>
    <name type="common">Jimsonweed</name>
    <name type="synonym">Common thornapple</name>
    <dbReference type="NCBI Taxonomy" id="4076"/>
    <lineage>
        <taxon>Eukaryota</taxon>
        <taxon>Viridiplantae</taxon>
        <taxon>Streptophyta</taxon>
        <taxon>Embryophyta</taxon>
        <taxon>Tracheophyta</taxon>
        <taxon>Spermatophyta</taxon>
        <taxon>Magnoliopsida</taxon>
        <taxon>eudicotyledons</taxon>
        <taxon>Gunneridae</taxon>
        <taxon>Pentapetalae</taxon>
        <taxon>asterids</taxon>
        <taxon>lamiids</taxon>
        <taxon>Solanales</taxon>
        <taxon>Solanaceae</taxon>
        <taxon>Solanoideae</taxon>
        <taxon>Datureae</taxon>
        <taxon>Datura</taxon>
    </lineage>
</organism>